<dbReference type="HOGENOM" id="CLU_000604_1_22_4"/>
<evidence type="ECO:0000256" key="5">
    <source>
        <dbReference type="ARBA" id="ARBA00022519"/>
    </source>
</evidence>
<dbReference type="GO" id="GO:0005886">
    <property type="term" value="C:plasma membrane"/>
    <property type="evidence" value="ECO:0007669"/>
    <property type="project" value="UniProtKB-SubCell"/>
</dbReference>
<reference evidence="11" key="1">
    <citation type="submission" date="2006-05" db="EMBL/GenBank/DDBJ databases">
        <title>Complete sequence of chromosome 3 of Burkholderia cenocepacia AU 1054.</title>
        <authorList>
            <consortium name="US DOE Joint Genome Institute"/>
            <person name="Copeland A."/>
            <person name="Lucas S."/>
            <person name="Lapidus A."/>
            <person name="Barry K."/>
            <person name="Detter J.C."/>
            <person name="Glavina del Rio T."/>
            <person name="Hammon N."/>
            <person name="Israni S."/>
            <person name="Dalin E."/>
            <person name="Tice H."/>
            <person name="Pitluck S."/>
            <person name="Chain P."/>
            <person name="Malfatti S."/>
            <person name="Shin M."/>
            <person name="Vergez L."/>
            <person name="Schmutz J."/>
            <person name="Larimer F."/>
            <person name="Land M."/>
            <person name="Hauser L."/>
            <person name="Kyrpides N."/>
            <person name="Lykidis A."/>
            <person name="LiPuma J.J."/>
            <person name="Konstantinidis K."/>
            <person name="Tiedje J.M."/>
            <person name="Richardson P."/>
        </authorList>
    </citation>
    <scope>NUCLEOTIDE SEQUENCE [LARGE SCALE GENOMIC DNA]</scope>
    <source>
        <strain evidence="11">AU 1054</strain>
    </source>
</reference>
<evidence type="ECO:0000256" key="6">
    <source>
        <dbReference type="ARBA" id="ARBA00022741"/>
    </source>
</evidence>
<dbReference type="InterPro" id="IPR030679">
    <property type="entry name" value="ABC_ATPase_HisP-typ"/>
</dbReference>
<dbReference type="InterPro" id="IPR003439">
    <property type="entry name" value="ABC_transporter-like_ATP-bd"/>
</dbReference>
<dbReference type="Pfam" id="PF00005">
    <property type="entry name" value="ABC_tran"/>
    <property type="match status" value="1"/>
</dbReference>
<dbReference type="AlphaFoldDB" id="A0A0H2Y1L8"/>
<keyword evidence="6" id="KW-0547">Nucleotide-binding</keyword>
<feature type="domain" description="ABC transporter" evidence="10">
    <location>
        <begin position="4"/>
        <end position="239"/>
    </location>
</feature>
<gene>
    <name evidence="11" type="ordered locus">Bcen_6377</name>
</gene>
<keyword evidence="7 11" id="KW-0067">ATP-binding</keyword>
<dbReference type="PANTHER" id="PTHR43166">
    <property type="entry name" value="AMINO ACID IMPORT ATP-BINDING PROTEIN"/>
    <property type="match status" value="1"/>
</dbReference>
<dbReference type="PROSITE" id="PS00211">
    <property type="entry name" value="ABC_TRANSPORTER_1"/>
    <property type="match status" value="1"/>
</dbReference>
<dbReference type="InterPro" id="IPR050086">
    <property type="entry name" value="MetN_ABC_transporter-like"/>
</dbReference>
<proteinExistence type="inferred from homology"/>
<dbReference type="InterPro" id="IPR027417">
    <property type="entry name" value="P-loop_NTPase"/>
</dbReference>
<accession>A0A0H2Y1L8</accession>
<protein>
    <submittedName>
        <fullName evidence="11">Amino acid ABC transporter ATP-binding protein, PAAT family</fullName>
    </submittedName>
</protein>
<keyword evidence="3" id="KW-0813">Transport</keyword>
<evidence type="ECO:0000259" key="10">
    <source>
        <dbReference type="PROSITE" id="PS50893"/>
    </source>
</evidence>
<dbReference type="PROSITE" id="PS50893">
    <property type="entry name" value="ABC_TRANSPORTER_2"/>
    <property type="match status" value="1"/>
</dbReference>
<dbReference type="GO" id="GO:0015424">
    <property type="term" value="F:ABC-type amino acid transporter activity"/>
    <property type="evidence" value="ECO:0007669"/>
    <property type="project" value="InterPro"/>
</dbReference>
<evidence type="ECO:0000256" key="7">
    <source>
        <dbReference type="ARBA" id="ARBA00022840"/>
    </source>
</evidence>
<sequence length="245" mass="26863">MPQLEIVDLKASYGAHTVLERINLSIEKGEVVSLIGPSGSGKSTLLRVLLGLLPLAQGSVLLDGREIDYASRERVRALRTDVAIVFQQYNLFQNMTALENVMITPTKIRGRPSGQVEREATELLTRVGLAHRLHAYPDELSGGQQQRVAIARALALKPKLLLLDEVTAALDPELVNEVLDTIHALARDGITMVIVSHEMSFVRQVSTKVVFMAGGQVVESGSPQAIFDAPQESRTREFVGKILRH</sequence>
<dbReference type="EMBL" id="CP000380">
    <property type="protein sequence ID" value="ABF81239.1"/>
    <property type="molecule type" value="Genomic_DNA"/>
</dbReference>
<dbReference type="SMART" id="SM00382">
    <property type="entry name" value="AAA"/>
    <property type="match status" value="1"/>
</dbReference>
<comment type="similarity">
    <text evidence="2">Belongs to the ABC transporter superfamily.</text>
</comment>
<evidence type="ECO:0000256" key="8">
    <source>
        <dbReference type="ARBA" id="ARBA00022970"/>
    </source>
</evidence>
<dbReference type="SUPFAM" id="SSF52540">
    <property type="entry name" value="P-loop containing nucleoside triphosphate hydrolases"/>
    <property type="match status" value="1"/>
</dbReference>
<dbReference type="GO" id="GO:0005524">
    <property type="term" value="F:ATP binding"/>
    <property type="evidence" value="ECO:0007669"/>
    <property type="project" value="UniProtKB-KW"/>
</dbReference>
<evidence type="ECO:0000256" key="4">
    <source>
        <dbReference type="ARBA" id="ARBA00022475"/>
    </source>
</evidence>
<name>A0A0H2Y1L8_BURO1</name>
<dbReference type="PIRSF" id="PIRSF039085">
    <property type="entry name" value="ABC_ATPase_HisP"/>
    <property type="match status" value="1"/>
</dbReference>
<evidence type="ECO:0000256" key="2">
    <source>
        <dbReference type="ARBA" id="ARBA00005417"/>
    </source>
</evidence>
<evidence type="ECO:0000256" key="3">
    <source>
        <dbReference type="ARBA" id="ARBA00022448"/>
    </source>
</evidence>
<dbReference type="Gene3D" id="3.40.50.300">
    <property type="entry name" value="P-loop containing nucleotide triphosphate hydrolases"/>
    <property type="match status" value="1"/>
</dbReference>
<keyword evidence="4" id="KW-1003">Cell membrane</keyword>
<evidence type="ECO:0000313" key="11">
    <source>
        <dbReference type="EMBL" id="ABF81239.1"/>
    </source>
</evidence>
<keyword evidence="9" id="KW-0472">Membrane</keyword>
<keyword evidence="5" id="KW-0997">Cell inner membrane</keyword>
<dbReference type="GO" id="GO:0016887">
    <property type="term" value="F:ATP hydrolysis activity"/>
    <property type="evidence" value="ECO:0007669"/>
    <property type="project" value="InterPro"/>
</dbReference>
<dbReference type="InterPro" id="IPR017871">
    <property type="entry name" value="ABC_transporter-like_CS"/>
</dbReference>
<keyword evidence="8" id="KW-0029">Amino-acid transport</keyword>
<dbReference type="InterPro" id="IPR003593">
    <property type="entry name" value="AAA+_ATPase"/>
</dbReference>
<organism evidence="11">
    <name type="scientific">Burkholderia orbicola (strain AU 1054)</name>
    <dbReference type="NCBI Taxonomy" id="331271"/>
    <lineage>
        <taxon>Bacteria</taxon>
        <taxon>Pseudomonadati</taxon>
        <taxon>Pseudomonadota</taxon>
        <taxon>Betaproteobacteria</taxon>
        <taxon>Burkholderiales</taxon>
        <taxon>Burkholderiaceae</taxon>
        <taxon>Burkholderia</taxon>
        <taxon>Burkholderia cepacia complex</taxon>
        <taxon>Burkholderia orbicola</taxon>
    </lineage>
</organism>
<dbReference type="PANTHER" id="PTHR43166:SF9">
    <property type="entry name" value="GLUTAMATE_ASPARTATE IMPORT ATP-BINDING PROTEIN GLTL"/>
    <property type="match status" value="1"/>
</dbReference>
<comment type="subcellular location">
    <subcellularLocation>
        <location evidence="1">Cell membrane</location>
        <topology evidence="1">Peripheral membrane protein</topology>
    </subcellularLocation>
</comment>
<evidence type="ECO:0000256" key="9">
    <source>
        <dbReference type="ARBA" id="ARBA00023136"/>
    </source>
</evidence>
<evidence type="ECO:0000256" key="1">
    <source>
        <dbReference type="ARBA" id="ARBA00004202"/>
    </source>
</evidence>